<keyword evidence="3" id="KW-1185">Reference proteome</keyword>
<evidence type="ECO:0000313" key="2">
    <source>
        <dbReference type="EMBL" id="MFF3571057.1"/>
    </source>
</evidence>
<dbReference type="SUPFAM" id="SSF53474">
    <property type="entry name" value="alpha/beta-Hydrolases"/>
    <property type="match status" value="1"/>
</dbReference>
<dbReference type="Proteomes" id="UP001601992">
    <property type="component" value="Unassembled WGS sequence"/>
</dbReference>
<accession>A0ABW6S479</accession>
<reference evidence="2 3" key="1">
    <citation type="submission" date="2024-10" db="EMBL/GenBank/DDBJ databases">
        <title>The Natural Products Discovery Center: Release of the First 8490 Sequenced Strains for Exploring Actinobacteria Biosynthetic Diversity.</title>
        <authorList>
            <person name="Kalkreuter E."/>
            <person name="Kautsar S.A."/>
            <person name="Yang D."/>
            <person name="Bader C.D."/>
            <person name="Teijaro C.N."/>
            <person name="Fluegel L."/>
            <person name="Davis C.M."/>
            <person name="Simpson J.R."/>
            <person name="Lauterbach L."/>
            <person name="Steele A.D."/>
            <person name="Gui C."/>
            <person name="Meng S."/>
            <person name="Li G."/>
            <person name="Viehrig K."/>
            <person name="Ye F."/>
            <person name="Su P."/>
            <person name="Kiefer A.F."/>
            <person name="Nichols A."/>
            <person name="Cepeda A.J."/>
            <person name="Yan W."/>
            <person name="Fan B."/>
            <person name="Jiang Y."/>
            <person name="Adhikari A."/>
            <person name="Zheng C.-J."/>
            <person name="Schuster L."/>
            <person name="Cowan T.M."/>
            <person name="Smanski M.J."/>
            <person name="Chevrette M.G."/>
            <person name="De Carvalho L.P.S."/>
            <person name="Shen B."/>
        </authorList>
    </citation>
    <scope>NUCLEOTIDE SEQUENCE [LARGE SCALE GENOMIC DNA]</scope>
    <source>
        <strain evidence="2 3">NPDC002593</strain>
    </source>
</reference>
<keyword evidence="2" id="KW-0378">Hydrolase</keyword>
<name>A0ABW6S479_9NOCA</name>
<comment type="caution">
    <text evidence="2">The sequence shown here is derived from an EMBL/GenBank/DDBJ whole genome shotgun (WGS) entry which is preliminary data.</text>
</comment>
<dbReference type="RefSeq" id="WP_387405170.1">
    <property type="nucleotide sequence ID" value="NZ_JBIAQY010000009.1"/>
</dbReference>
<dbReference type="EMBL" id="JBIAQY010000009">
    <property type="protein sequence ID" value="MFF3571057.1"/>
    <property type="molecule type" value="Genomic_DNA"/>
</dbReference>
<dbReference type="Gene3D" id="3.40.50.1820">
    <property type="entry name" value="alpha/beta hydrolase"/>
    <property type="match status" value="2"/>
</dbReference>
<feature type="region of interest" description="Disordered" evidence="1">
    <location>
        <begin position="256"/>
        <end position="277"/>
    </location>
</feature>
<proteinExistence type="predicted"/>
<evidence type="ECO:0000256" key="1">
    <source>
        <dbReference type="SAM" id="MobiDB-lite"/>
    </source>
</evidence>
<organism evidence="2 3">
    <name type="scientific">Nocardia jiangxiensis</name>
    <dbReference type="NCBI Taxonomy" id="282685"/>
    <lineage>
        <taxon>Bacteria</taxon>
        <taxon>Bacillati</taxon>
        <taxon>Actinomycetota</taxon>
        <taxon>Actinomycetes</taxon>
        <taxon>Mycobacteriales</taxon>
        <taxon>Nocardiaceae</taxon>
        <taxon>Nocardia</taxon>
    </lineage>
</organism>
<dbReference type="InterPro" id="IPR029058">
    <property type="entry name" value="AB_hydrolase_fold"/>
</dbReference>
<evidence type="ECO:0000313" key="3">
    <source>
        <dbReference type="Proteomes" id="UP001601992"/>
    </source>
</evidence>
<dbReference type="GO" id="GO:0016787">
    <property type="term" value="F:hydrolase activity"/>
    <property type="evidence" value="ECO:0007669"/>
    <property type="project" value="UniProtKB-KW"/>
</dbReference>
<sequence length="390" mass="42764">MAGTVEEHFQRMPYRPAQDGKVEIHSGLSRHYPTLHGNLVTPQGFSRDLVVLMAHPASNFLSHFLLDAFASAGIPIMGMNTRYSSNEPALLMERAAEDVGTGVRWLKEQHGFARVVLLGFSGGGPLVSFYQGQAEQPTITQTPTGEPVALQDSIPADGVMLVGAHAGRARVLRNWIDPAVVDESDPYRTDPALDLYDPARQLPLDRDWVAQYRQAQLRRIERIDAWALEQLELSKDRPGADPGRVVHRTVADPRFVDSTLDPSDRKPGSMYGDPSIANQGAGGLARFVTARSWLSSWSVNHSRADALTDLTSVHAPTVVMCLRGDQAAFVSDSREMCAASADPDAELIEMADLNHYLVDQPEGLPTIVRRLRSWLDDRVLSPSSTVAQGN</sequence>
<protein>
    <submittedName>
        <fullName evidence="2">Alpha/beta hydrolase</fullName>
    </submittedName>
</protein>
<gene>
    <name evidence="2" type="ORF">ACFYXQ_25070</name>
</gene>